<dbReference type="SUPFAM" id="SSF103473">
    <property type="entry name" value="MFS general substrate transporter"/>
    <property type="match status" value="1"/>
</dbReference>
<protein>
    <recommendedName>
        <fullName evidence="7">MFS transporter</fullName>
    </recommendedName>
</protein>
<feature type="transmembrane region" description="Helical" evidence="4">
    <location>
        <begin position="125"/>
        <end position="144"/>
    </location>
</feature>
<reference evidence="5" key="1">
    <citation type="journal article" date="2014" name="Int. J. Syst. Evol. Microbiol.">
        <title>Complete genome sequence of Corynebacterium casei LMG S-19264T (=DSM 44701T), isolated from a smear-ripened cheese.</title>
        <authorList>
            <consortium name="US DOE Joint Genome Institute (JGI-PGF)"/>
            <person name="Walter F."/>
            <person name="Albersmeier A."/>
            <person name="Kalinowski J."/>
            <person name="Ruckert C."/>
        </authorList>
    </citation>
    <scope>NUCLEOTIDE SEQUENCE</scope>
    <source>
        <strain evidence="5">KCTC 12710</strain>
    </source>
</reference>
<reference evidence="5" key="2">
    <citation type="submission" date="2020-09" db="EMBL/GenBank/DDBJ databases">
        <authorList>
            <person name="Sun Q."/>
            <person name="Kim S."/>
        </authorList>
    </citation>
    <scope>NUCLEOTIDE SEQUENCE</scope>
    <source>
        <strain evidence="5">KCTC 12710</strain>
    </source>
</reference>
<comment type="caution">
    <text evidence="5">The sequence shown here is derived from an EMBL/GenBank/DDBJ whole genome shotgun (WGS) entry which is preliminary data.</text>
</comment>
<evidence type="ECO:0000313" key="5">
    <source>
        <dbReference type="EMBL" id="GGZ69256.1"/>
    </source>
</evidence>
<evidence type="ECO:0000256" key="4">
    <source>
        <dbReference type="SAM" id="Phobius"/>
    </source>
</evidence>
<proteinExistence type="predicted"/>
<feature type="transmembrane region" description="Helical" evidence="4">
    <location>
        <begin position="60"/>
        <end position="83"/>
    </location>
</feature>
<accession>A0A918QTE6</accession>
<evidence type="ECO:0000313" key="6">
    <source>
        <dbReference type="Proteomes" id="UP000636004"/>
    </source>
</evidence>
<organism evidence="5 6">
    <name type="scientific">Algibacter mikhailovii</name>
    <dbReference type="NCBI Taxonomy" id="425498"/>
    <lineage>
        <taxon>Bacteria</taxon>
        <taxon>Pseudomonadati</taxon>
        <taxon>Bacteroidota</taxon>
        <taxon>Flavobacteriia</taxon>
        <taxon>Flavobacteriales</taxon>
        <taxon>Flavobacteriaceae</taxon>
        <taxon>Algibacter</taxon>
    </lineage>
</organism>
<feature type="transmembrane region" description="Helical" evidence="4">
    <location>
        <begin position="215"/>
        <end position="234"/>
    </location>
</feature>
<evidence type="ECO:0008006" key="7">
    <source>
        <dbReference type="Google" id="ProtNLM"/>
    </source>
</evidence>
<dbReference type="Proteomes" id="UP000636004">
    <property type="component" value="Unassembled WGS sequence"/>
</dbReference>
<gene>
    <name evidence="5" type="ORF">GCM10007028_02800</name>
</gene>
<evidence type="ECO:0000256" key="1">
    <source>
        <dbReference type="ARBA" id="ARBA00022692"/>
    </source>
</evidence>
<name>A0A918QTE6_9FLAO</name>
<feature type="transmembrane region" description="Helical" evidence="4">
    <location>
        <begin position="95"/>
        <end position="118"/>
    </location>
</feature>
<evidence type="ECO:0000256" key="3">
    <source>
        <dbReference type="ARBA" id="ARBA00023136"/>
    </source>
</evidence>
<keyword evidence="6" id="KW-1185">Reference proteome</keyword>
<keyword evidence="1 4" id="KW-0812">Transmembrane</keyword>
<feature type="transmembrane region" description="Helical" evidence="4">
    <location>
        <begin position="150"/>
        <end position="172"/>
    </location>
</feature>
<dbReference type="Pfam" id="PF07690">
    <property type="entry name" value="MFS_1"/>
    <property type="match status" value="1"/>
</dbReference>
<dbReference type="InterPro" id="IPR036259">
    <property type="entry name" value="MFS_trans_sf"/>
</dbReference>
<keyword evidence="3 4" id="KW-0472">Membrane</keyword>
<dbReference type="GO" id="GO:0022857">
    <property type="term" value="F:transmembrane transporter activity"/>
    <property type="evidence" value="ECO:0007669"/>
    <property type="project" value="InterPro"/>
</dbReference>
<dbReference type="InterPro" id="IPR011701">
    <property type="entry name" value="MFS"/>
</dbReference>
<dbReference type="Gene3D" id="1.20.1250.20">
    <property type="entry name" value="MFS general substrate transporter like domains"/>
    <property type="match status" value="1"/>
</dbReference>
<evidence type="ECO:0000256" key="2">
    <source>
        <dbReference type="ARBA" id="ARBA00022989"/>
    </source>
</evidence>
<feature type="transmembrane region" description="Helical" evidence="4">
    <location>
        <begin position="179"/>
        <end position="203"/>
    </location>
</feature>
<feature type="transmembrane region" description="Helical" evidence="4">
    <location>
        <begin position="5"/>
        <end position="21"/>
    </location>
</feature>
<dbReference type="AlphaFoldDB" id="A0A918QTE6"/>
<sequence>MSWQIIAICLVIFSVFILQFYRNKPEDFGMKPDGVVIHKEQKARKNVRAFTLIEAKKTRAFWIISLILAFNSFFFTGFTFHVVSIFESVGFSKNQAISIFLPISIIAISTSTCGNIFSDNIKHKIYIFIMILAGFMASLGLIFLKESLGLYLLIIGLGVLGGLFTVVNAVTWPRYYGRLYLGAITGKVMSVLVIASAVAPTLFSYCFTVFESYSYVSYITVVILLFVTIASLKVKNPQK</sequence>
<dbReference type="EMBL" id="BMWZ01000001">
    <property type="protein sequence ID" value="GGZ69256.1"/>
    <property type="molecule type" value="Genomic_DNA"/>
</dbReference>
<keyword evidence="2 4" id="KW-1133">Transmembrane helix</keyword>